<dbReference type="AlphaFoldDB" id="A0A1I5KEG6"/>
<protein>
    <submittedName>
        <fullName evidence="1">Uncharacterized protein</fullName>
    </submittedName>
</protein>
<dbReference type="Proteomes" id="UP000182692">
    <property type="component" value="Unassembled WGS sequence"/>
</dbReference>
<dbReference type="EMBL" id="FOWR01000003">
    <property type="protein sequence ID" value="SFO83482.1"/>
    <property type="molecule type" value="Genomic_DNA"/>
</dbReference>
<evidence type="ECO:0000313" key="2">
    <source>
        <dbReference type="Proteomes" id="UP000182692"/>
    </source>
</evidence>
<name>A0A1I5KEG6_9GAMM</name>
<gene>
    <name evidence="1" type="ORF">SAMN03084138_00614</name>
</gene>
<organism evidence="1 2">
    <name type="scientific">Enterovibrio norvegicus DSM 15893</name>
    <dbReference type="NCBI Taxonomy" id="1121869"/>
    <lineage>
        <taxon>Bacteria</taxon>
        <taxon>Pseudomonadati</taxon>
        <taxon>Pseudomonadota</taxon>
        <taxon>Gammaproteobacteria</taxon>
        <taxon>Vibrionales</taxon>
        <taxon>Vibrionaceae</taxon>
        <taxon>Enterovibrio</taxon>
    </lineage>
</organism>
<evidence type="ECO:0000313" key="1">
    <source>
        <dbReference type="EMBL" id="SFO83482.1"/>
    </source>
</evidence>
<proteinExistence type="predicted"/>
<reference evidence="1 2" key="1">
    <citation type="submission" date="2016-10" db="EMBL/GenBank/DDBJ databases">
        <authorList>
            <person name="de Groot N.N."/>
        </authorList>
    </citation>
    <scope>NUCLEOTIDE SEQUENCE [LARGE SCALE GENOMIC DNA]</scope>
    <source>
        <strain evidence="1 2">DSM 15893</strain>
    </source>
</reference>
<accession>A0A1I5KEG6</accession>
<sequence>MPYLACNLDSNHSRHVQTYPQRAVQAKTSKPFALSRLPCFDLYQDVEVTSEQNKQASFWRLLLHIIQLEPQNLACPTSHCTGFSYLLTVYHLAIMETITLLLTQPSLHYLAALLIEAELIDNMTGNHVVEVESVENHNDWRVALSTCLAFSSITFMVHNSSGET</sequence>